<dbReference type="Pfam" id="PF21722">
    <property type="entry name" value="Gly_rich_2"/>
    <property type="match status" value="1"/>
</dbReference>
<feature type="compositionally biased region" description="Low complexity" evidence="1">
    <location>
        <begin position="1153"/>
        <end position="1168"/>
    </location>
</feature>
<evidence type="ECO:0000256" key="1">
    <source>
        <dbReference type="SAM" id="MobiDB-lite"/>
    </source>
</evidence>
<feature type="compositionally biased region" description="Gly residues" evidence="1">
    <location>
        <begin position="1239"/>
        <end position="1255"/>
    </location>
</feature>
<dbReference type="EMBL" id="MK867354">
    <property type="protein sequence ID" value="QFG06490.1"/>
    <property type="molecule type" value="Genomic_DNA"/>
</dbReference>
<proteinExistence type="predicted"/>
<dbReference type="InterPro" id="IPR049304">
    <property type="entry name" value="Gly_rich_dom"/>
</dbReference>
<feature type="region of interest" description="Disordered" evidence="1">
    <location>
        <begin position="1015"/>
        <end position="1047"/>
    </location>
</feature>
<reference evidence="3" key="1">
    <citation type="submission" date="2019-04" db="EMBL/GenBank/DDBJ databases">
        <title>Genomic and proteomic characterization of cyanophage S-SCSM1 provides new insights into understanding the viral gene diversity and phage-host interactions.</title>
        <authorList>
            <person name="Wang Q."/>
            <person name="Xu Y."/>
            <person name="Jiao N."/>
            <person name="Zhang R."/>
        </authorList>
    </citation>
    <scope>NUCLEOTIDE SEQUENCE [LARGE SCALE GENOMIC DNA]</scope>
</reference>
<sequence>MPLIGAQGPGSNIAWRGNLDEYPDAFSFVEVTEVFPGAAATCSPVTITGINYKALLTANLNTPAFAIDAGIGASVRVTPYIEETDSYGPAGEFLPGNDPNNPIIIRNKDKIELEVLTLAPGIVGRSAFAVGYGIGVTIGTRPGVEWFARTRDLDDDPDPFDFTDLSNLEINTLTVSDTVTITGIDDTIGVDIFIVGTGELRINGTGSWVQTAKIFDGDTLQLRNTTSNFYSTTVETVVQLGIFQANWNITTRAADTTINDFTFTDVINADINTIHESNTVTISGADDNLNGNNPLPLSFSGNGQYRITRGGAVVQEYTNSSSNTCNNGDVIQLKQTASGSYSTKTDATLTVANQSDTYSVTTRPRPIDTIPDQFTFTDQTGVLRNEIIYSNIITLSGMTAFGDEGTATINGTSGSNAQYKVVRGGSIVRNWTSGSFAVQLGDKIQLRLLSATDSLGSRDATFTVSGTNTFTNIGGVAGSTSDTWRVTSKARDCAINSFSLPNIPEGSSTLNPGDLASTEFTIGGGFEFDCNVSATTSNSNSYLKKKGTTQQGTTLTDLKQGDVVQVFMTTPYYCSTRTTTVSLSAAFTTSGSARSANWTISPKAPPKPTLSLTASPINPAFVFPDGGSSTLTYEYTHVTNSSVTTNFGVSSVPVTTLGDQTKNGSKGVSSLPSGTNKFTMTVSNCTGSTSDSVSVIVGTPPAPTLFFCVNQSATSSCPTSINIARGSSVTFYWSSTNAIKVEATQGTGFSTGNKQSGNDTATPSSDGEVYTAKATGAGASPQTVSKSITVRFSPSVTLTASPKNVITGNSTKLTWTSSDADRVTASSGPSFSGITALNGDKTITMNSSGTYTWSITVKDDGTNTTAKASASVTVTDDTTVDSFKMDPESRSNQNLGSSSESQPKFTSSPTGSVHGLSPGISVTANVSGGGAKFTDGNTSKTVKNGTSCSSLRIKMNASNSYSTSKTATLNIGGVSKTYKVTTKACVVENGTYSLDGMTLNTRRLLPTNAMCVRGGSGSGNTGGKREQTSTGGNTYGAGSSNWTAPTGTSSVTAKVIGAGGGGGKGDGKACGNKSNKKGCGGGGGGGGGASVVNWNQAESGDTFAIRIGSGGAGKSGNEGSGSSGGNSYIEINGARTKSRVTANGGSGGGGGSKSSPGGAKGNGNVCNGRNGGDRRGDEGGHGGGAGRTSTTSACSSGVADPGSQPCDQGGPGQGSNVSGSCNGSNRQEKGTKEGASGHKYGGGGSGGGCGNGGGRGADGRGRIEWTISYAKYSKISVAKKINQAYWDDIGRAATGAEIKTWYNRFKDDPATYPTIDTLYTKVKQGISGSTSNPRDNCGGSFPKWV</sequence>
<organism evidence="3 4">
    <name type="scientific">Synechococcus phage S-SCSM1</name>
    <dbReference type="NCBI Taxonomy" id="2588487"/>
    <lineage>
        <taxon>Viruses</taxon>
        <taxon>Duplodnaviria</taxon>
        <taxon>Heunggongvirae</taxon>
        <taxon>Uroviricota</taxon>
        <taxon>Caudoviricetes</taxon>
        <taxon>Pantevenvirales</taxon>
        <taxon>Kyanoviridae</taxon>
        <taxon>Zhoulongquanvirus</taxon>
        <taxon>Zhoulongquanvirus esscess</taxon>
    </lineage>
</organism>
<dbReference type="Proteomes" id="UP000515683">
    <property type="component" value="Segment"/>
</dbReference>
<feature type="compositionally biased region" description="Basic and acidic residues" evidence="1">
    <location>
        <begin position="1171"/>
        <end position="1180"/>
    </location>
</feature>
<evidence type="ECO:0000313" key="3">
    <source>
        <dbReference type="EMBL" id="QFG06490.1"/>
    </source>
</evidence>
<feature type="compositionally biased region" description="Polar residues" evidence="1">
    <location>
        <begin position="890"/>
        <end position="911"/>
    </location>
</feature>
<accession>A0A6M2ZHU8</accession>
<gene>
    <name evidence="3" type="ORF">SSCSM1_226</name>
</gene>
<feature type="region of interest" description="Disordered" evidence="1">
    <location>
        <begin position="1326"/>
        <end position="1345"/>
    </location>
</feature>
<dbReference type="GO" id="GO:0016787">
    <property type="term" value="F:hydrolase activity"/>
    <property type="evidence" value="ECO:0007669"/>
    <property type="project" value="UniProtKB-KW"/>
</dbReference>
<feature type="compositionally biased region" description="Basic and acidic residues" evidence="1">
    <location>
        <begin position="1226"/>
        <end position="1236"/>
    </location>
</feature>
<name>A0A6M2ZHU8_9CAUD</name>
<feature type="region of interest" description="Disordered" evidence="1">
    <location>
        <begin position="1110"/>
        <end position="1255"/>
    </location>
</feature>
<feature type="domain" description="Glycine-rich" evidence="2">
    <location>
        <begin position="1037"/>
        <end position="1265"/>
    </location>
</feature>
<feature type="compositionally biased region" description="Polar residues" evidence="1">
    <location>
        <begin position="1028"/>
        <end position="1047"/>
    </location>
</feature>
<evidence type="ECO:0000259" key="2">
    <source>
        <dbReference type="Pfam" id="PF21722"/>
    </source>
</evidence>
<feature type="compositionally biased region" description="Polar residues" evidence="1">
    <location>
        <begin position="747"/>
        <end position="765"/>
    </location>
</feature>
<feature type="region of interest" description="Disordered" evidence="1">
    <location>
        <begin position="747"/>
        <end position="769"/>
    </location>
</feature>
<protein>
    <submittedName>
        <fullName evidence="3">Outer capsid protein</fullName>
    </submittedName>
</protein>
<evidence type="ECO:0000313" key="4">
    <source>
        <dbReference type="Proteomes" id="UP000515683"/>
    </source>
</evidence>
<feature type="region of interest" description="Disordered" evidence="1">
    <location>
        <begin position="879"/>
        <end position="921"/>
    </location>
</feature>
<keyword evidence="4" id="KW-1185">Reference proteome</keyword>
<feature type="compositionally biased region" description="Gly residues" evidence="1">
    <location>
        <begin position="1110"/>
        <end position="1124"/>
    </location>
</feature>
<feature type="compositionally biased region" description="Low complexity" evidence="1">
    <location>
        <begin position="1214"/>
        <end position="1225"/>
    </location>
</feature>